<reference evidence="2" key="1">
    <citation type="submission" date="2022-03" db="EMBL/GenBank/DDBJ databases">
        <authorList>
            <person name="Martin H S."/>
        </authorList>
    </citation>
    <scope>NUCLEOTIDE SEQUENCE</scope>
</reference>
<evidence type="ECO:0000313" key="3">
    <source>
        <dbReference type="Proteomes" id="UP000837857"/>
    </source>
</evidence>
<feature type="region of interest" description="Disordered" evidence="1">
    <location>
        <begin position="65"/>
        <end position="92"/>
    </location>
</feature>
<feature type="non-terminal residue" evidence="2">
    <location>
        <position position="1"/>
    </location>
</feature>
<protein>
    <submittedName>
        <fullName evidence="2">Uncharacterized protein</fullName>
    </submittedName>
</protein>
<evidence type="ECO:0000313" key="2">
    <source>
        <dbReference type="EMBL" id="CAH2055699.1"/>
    </source>
</evidence>
<name>A0ABN8IDQ2_9NEOP</name>
<accession>A0ABN8IDQ2</accession>
<feature type="compositionally biased region" description="Pro residues" evidence="1">
    <location>
        <begin position="66"/>
        <end position="78"/>
    </location>
</feature>
<dbReference type="Proteomes" id="UP000837857">
    <property type="component" value="Chromosome 22"/>
</dbReference>
<proteinExistence type="predicted"/>
<keyword evidence="3" id="KW-1185">Reference proteome</keyword>
<sequence>MLDAGNGQKATWGAAEQLLARRRAGLLRRARRAESRVRCGAVPAARAATRSACALRRPCCREPTYLAPPPRTPLPGSPFPRHSIPKPQPSKMRARRLASYTANERYVLYLKMIRVIVDDYL</sequence>
<dbReference type="EMBL" id="OW152834">
    <property type="protein sequence ID" value="CAH2055699.1"/>
    <property type="molecule type" value="Genomic_DNA"/>
</dbReference>
<organism evidence="2 3">
    <name type="scientific">Iphiclides podalirius</name>
    <name type="common">scarce swallowtail</name>
    <dbReference type="NCBI Taxonomy" id="110791"/>
    <lineage>
        <taxon>Eukaryota</taxon>
        <taxon>Metazoa</taxon>
        <taxon>Ecdysozoa</taxon>
        <taxon>Arthropoda</taxon>
        <taxon>Hexapoda</taxon>
        <taxon>Insecta</taxon>
        <taxon>Pterygota</taxon>
        <taxon>Neoptera</taxon>
        <taxon>Endopterygota</taxon>
        <taxon>Lepidoptera</taxon>
        <taxon>Glossata</taxon>
        <taxon>Ditrysia</taxon>
        <taxon>Papilionoidea</taxon>
        <taxon>Papilionidae</taxon>
        <taxon>Papilioninae</taxon>
        <taxon>Iphiclides</taxon>
    </lineage>
</organism>
<gene>
    <name evidence="2" type="ORF">IPOD504_LOCUS9021</name>
</gene>
<evidence type="ECO:0000256" key="1">
    <source>
        <dbReference type="SAM" id="MobiDB-lite"/>
    </source>
</evidence>